<protein>
    <submittedName>
        <fullName evidence="5">Betaine--homocysteine S-methyltransferase</fullName>
        <ecNumber evidence="5">2.1.1.5</ecNumber>
    </submittedName>
</protein>
<dbReference type="Pfam" id="PF02574">
    <property type="entry name" value="S-methyl_trans"/>
    <property type="match status" value="1"/>
</dbReference>
<organism evidence="5 6">
    <name type="scientific">Thioclava litoralis</name>
    <dbReference type="NCBI Taxonomy" id="3076557"/>
    <lineage>
        <taxon>Bacteria</taxon>
        <taxon>Pseudomonadati</taxon>
        <taxon>Pseudomonadota</taxon>
        <taxon>Alphaproteobacteria</taxon>
        <taxon>Rhodobacterales</taxon>
        <taxon>Paracoccaceae</taxon>
        <taxon>Thioclava</taxon>
    </lineage>
</organism>
<dbReference type="InterPro" id="IPR003726">
    <property type="entry name" value="HCY_dom"/>
</dbReference>
<dbReference type="GO" id="GO:0032259">
    <property type="term" value="P:methylation"/>
    <property type="evidence" value="ECO:0007669"/>
    <property type="project" value="UniProtKB-KW"/>
</dbReference>
<keyword evidence="3" id="KW-0479">Metal-binding</keyword>
<evidence type="ECO:0000259" key="4">
    <source>
        <dbReference type="PROSITE" id="PS50970"/>
    </source>
</evidence>
<dbReference type="InterPro" id="IPR017226">
    <property type="entry name" value="BHMT-like"/>
</dbReference>
<proteinExistence type="predicted"/>
<feature type="binding site" evidence="3">
    <location>
        <position position="279"/>
    </location>
    <ligand>
        <name>Zn(2+)</name>
        <dbReference type="ChEBI" id="CHEBI:29105"/>
    </ligand>
</feature>
<keyword evidence="2 3" id="KW-0808">Transferase</keyword>
<dbReference type="PIRSF" id="PIRSF037505">
    <property type="entry name" value="Betaine_HMT"/>
    <property type="match status" value="1"/>
</dbReference>
<dbReference type="Proteomes" id="UP001623290">
    <property type="component" value="Chromosome"/>
</dbReference>
<dbReference type="RefSeq" id="WP_406720536.1">
    <property type="nucleotide sequence ID" value="NZ_CP135443.1"/>
</dbReference>
<evidence type="ECO:0000313" key="6">
    <source>
        <dbReference type="Proteomes" id="UP001623290"/>
    </source>
</evidence>
<dbReference type="PROSITE" id="PS50970">
    <property type="entry name" value="HCY"/>
    <property type="match status" value="1"/>
</dbReference>
<comment type="cofactor">
    <cofactor evidence="3">
        <name>Zn(2+)</name>
        <dbReference type="ChEBI" id="CHEBI:29105"/>
    </cofactor>
</comment>
<dbReference type="NCBIfam" id="NF005718">
    <property type="entry name" value="PRK07534.1"/>
    <property type="match status" value="1"/>
</dbReference>
<evidence type="ECO:0000256" key="3">
    <source>
        <dbReference type="PROSITE-ProRule" id="PRU00333"/>
    </source>
</evidence>
<accession>A0ABZ1DYD2</accession>
<feature type="domain" description="Hcy-binding" evidence="4">
    <location>
        <begin position="3"/>
        <end position="293"/>
    </location>
</feature>
<sequence length="318" mass="33870">MTKRLQQLLAENDTLLADAATGTTLFNMGLPAGHPAELWSVEHPEHVTALHQEALENGAQILCTNSYGGNRCQLERFGRGAQAPLLATAAARLARKIADQAPDPVIVAGSVGPTGEIFAPMGTMTRQRAVEIYTEQARALREGGVDLLWFETLSSLEEVHVAEIVARDCAMEWCISMNFDTAGRSMMGVSPTEFTRKLDKLAYKPVAAGANCGMGASDLLRSILEMAASGTDIPLIAKSNAGVPHFHHGELHYTGTPELMAEYALMARDCGARIIGGCCGTQGAHLAAMRDALARTPKSSRPTLDQIAQALGRFSNGA</sequence>
<keyword evidence="6" id="KW-1185">Reference proteome</keyword>
<evidence type="ECO:0000313" key="5">
    <source>
        <dbReference type="EMBL" id="WRY33158.1"/>
    </source>
</evidence>
<name>A0ABZ1DYD2_9RHOB</name>
<dbReference type="PANTHER" id="PTHR11103:SF18">
    <property type="entry name" value="SLR1189 PROTEIN"/>
    <property type="match status" value="1"/>
</dbReference>
<evidence type="ECO:0000256" key="1">
    <source>
        <dbReference type="ARBA" id="ARBA00022603"/>
    </source>
</evidence>
<dbReference type="EMBL" id="CP135443">
    <property type="protein sequence ID" value="WRY33158.1"/>
    <property type="molecule type" value="Genomic_DNA"/>
</dbReference>
<gene>
    <name evidence="5" type="primary">bmt</name>
    <name evidence="5" type="ORF">RPE78_10695</name>
</gene>
<dbReference type="PANTHER" id="PTHR11103">
    <property type="entry name" value="SLR1189 PROTEIN"/>
    <property type="match status" value="1"/>
</dbReference>
<dbReference type="Gene3D" id="3.20.20.330">
    <property type="entry name" value="Homocysteine-binding-like domain"/>
    <property type="match status" value="1"/>
</dbReference>
<keyword evidence="1 3" id="KW-0489">Methyltransferase</keyword>
<feature type="binding site" evidence="3">
    <location>
        <position position="278"/>
    </location>
    <ligand>
        <name>Zn(2+)</name>
        <dbReference type="ChEBI" id="CHEBI:29105"/>
    </ligand>
</feature>
<dbReference type="EC" id="2.1.1.5" evidence="5"/>
<dbReference type="InterPro" id="IPR036589">
    <property type="entry name" value="HCY_dom_sf"/>
</dbReference>
<dbReference type="SUPFAM" id="SSF82282">
    <property type="entry name" value="Homocysteine S-methyltransferase"/>
    <property type="match status" value="1"/>
</dbReference>
<feature type="binding site" evidence="3">
    <location>
        <position position="212"/>
    </location>
    <ligand>
        <name>Zn(2+)</name>
        <dbReference type="ChEBI" id="CHEBI:29105"/>
    </ligand>
</feature>
<evidence type="ECO:0000256" key="2">
    <source>
        <dbReference type="ARBA" id="ARBA00022679"/>
    </source>
</evidence>
<dbReference type="GO" id="GO:0047150">
    <property type="term" value="F:betaine-homocysteine S-methyltransferase activity"/>
    <property type="evidence" value="ECO:0007669"/>
    <property type="project" value="UniProtKB-EC"/>
</dbReference>
<keyword evidence="3" id="KW-0862">Zinc</keyword>
<reference evidence="5 6" key="1">
    <citation type="submission" date="2023-09" db="EMBL/GenBank/DDBJ databases">
        <title>Thioclava shenzhenensis sp. nov., a multidrug resistant bacteria-antagonizing species isolated from coastal seawater.</title>
        <authorList>
            <person name="Long M."/>
        </authorList>
    </citation>
    <scope>NUCLEOTIDE SEQUENCE [LARGE SCALE GENOMIC DNA]</scope>
    <source>
        <strain evidence="5 6">FTW29</strain>
    </source>
</reference>